<dbReference type="NCBIfam" id="NF006719">
    <property type="entry name" value="PRK09257.1"/>
    <property type="match status" value="1"/>
</dbReference>
<sequence>MWNNVEAAPADPILGLTEAFKSDSRADKVNLGVGVYQDKEGCTPVLDAVKQAEKILLENETTKSYMPISGATAYAAEVQKMIFGVESNRAATVHTPGGTGALRLAGELFKDFSSKTVWVSNPTWANHKNIFAAAGLSIKEYPYYCPATKALDEEAFFAALETVPAGDCVLLHVCCHNPTGVDLSVDQWNRVAKLAVDKGWTALLDFAYQGFSVSIEADRAGAEAFLASGADFMVASSFSKNFGLYRERTGALTVVGTNTDAAAVAMSHMKRNARVLWSNPPAHGGQIVTTILQNRELSQLWVSELGAMHDRIAQTRAALADGLAERGVAMDCSFMTAQKGMFSFSGLTKEQVHFLKEEKAIYIVDSGRINVAGLTSGNLDRVCNAVAEAMSR</sequence>
<evidence type="ECO:0000256" key="5">
    <source>
        <dbReference type="ARBA" id="ARBA00022679"/>
    </source>
</evidence>
<dbReference type="EMBL" id="CP047593">
    <property type="protein sequence ID" value="QHI69077.1"/>
    <property type="molecule type" value="Genomic_DNA"/>
</dbReference>
<dbReference type="RefSeq" id="WP_160628049.1">
    <property type="nucleotide sequence ID" value="NZ_CP047593.1"/>
</dbReference>
<dbReference type="GO" id="GO:0042802">
    <property type="term" value="F:identical protein binding"/>
    <property type="evidence" value="ECO:0007669"/>
    <property type="project" value="TreeGrafter"/>
</dbReference>
<dbReference type="GO" id="GO:0004838">
    <property type="term" value="F:L-tyrosine-2-oxoglutarate transaminase activity"/>
    <property type="evidence" value="ECO:0007669"/>
    <property type="project" value="TreeGrafter"/>
</dbReference>
<dbReference type="Pfam" id="PF00155">
    <property type="entry name" value="Aminotran_1_2"/>
    <property type="match status" value="1"/>
</dbReference>
<evidence type="ECO:0000313" key="9">
    <source>
        <dbReference type="Proteomes" id="UP000464954"/>
    </source>
</evidence>
<name>A0A6P1M5F0_9BACT</name>
<keyword evidence="6" id="KW-0663">Pyridoxal phosphate</keyword>
<gene>
    <name evidence="8" type="ORF">GT409_06330</name>
</gene>
<dbReference type="CDD" id="cd00609">
    <property type="entry name" value="AAT_like"/>
    <property type="match status" value="1"/>
</dbReference>
<dbReference type="Gene3D" id="3.90.1150.10">
    <property type="entry name" value="Aspartate Aminotransferase, domain 1"/>
    <property type="match status" value="1"/>
</dbReference>
<dbReference type="PRINTS" id="PR00799">
    <property type="entry name" value="TRANSAMINASE"/>
</dbReference>
<dbReference type="InterPro" id="IPR015421">
    <property type="entry name" value="PyrdxlP-dep_Trfase_major"/>
</dbReference>
<comment type="cofactor">
    <cofactor evidence="1">
        <name>pyridoxal 5'-phosphate</name>
        <dbReference type="ChEBI" id="CHEBI:597326"/>
    </cofactor>
</comment>
<dbReference type="Proteomes" id="UP000464954">
    <property type="component" value="Chromosome"/>
</dbReference>
<dbReference type="GO" id="GO:0033585">
    <property type="term" value="P:L-phenylalanine biosynthetic process from chorismate via phenylpyruvate"/>
    <property type="evidence" value="ECO:0007669"/>
    <property type="project" value="TreeGrafter"/>
</dbReference>
<evidence type="ECO:0000256" key="4">
    <source>
        <dbReference type="ARBA" id="ARBA00022576"/>
    </source>
</evidence>
<dbReference type="GO" id="GO:0005829">
    <property type="term" value="C:cytosol"/>
    <property type="evidence" value="ECO:0007669"/>
    <property type="project" value="TreeGrafter"/>
</dbReference>
<comment type="similarity">
    <text evidence="2">Belongs to the class-I pyridoxal-phosphate-dependent aminotransferase family.</text>
</comment>
<evidence type="ECO:0000256" key="2">
    <source>
        <dbReference type="ARBA" id="ARBA00007441"/>
    </source>
</evidence>
<dbReference type="AlphaFoldDB" id="A0A6P1M5F0"/>
<proteinExistence type="inferred from homology"/>
<comment type="subunit">
    <text evidence="3">Homodimer.</text>
</comment>
<dbReference type="GO" id="GO:0030170">
    <property type="term" value="F:pyridoxal phosphate binding"/>
    <property type="evidence" value="ECO:0007669"/>
    <property type="project" value="InterPro"/>
</dbReference>
<dbReference type="PANTHER" id="PTHR11879">
    <property type="entry name" value="ASPARTATE AMINOTRANSFERASE"/>
    <property type="match status" value="1"/>
</dbReference>
<evidence type="ECO:0000313" key="8">
    <source>
        <dbReference type="EMBL" id="QHI69077.1"/>
    </source>
</evidence>
<dbReference type="InterPro" id="IPR000796">
    <property type="entry name" value="Asp_trans"/>
</dbReference>
<evidence type="ECO:0000259" key="7">
    <source>
        <dbReference type="Pfam" id="PF00155"/>
    </source>
</evidence>
<organism evidence="8 9">
    <name type="scientific">Tichowtungia aerotolerans</name>
    <dbReference type="NCBI Taxonomy" id="2697043"/>
    <lineage>
        <taxon>Bacteria</taxon>
        <taxon>Pseudomonadati</taxon>
        <taxon>Kiritimatiellota</taxon>
        <taxon>Tichowtungiia</taxon>
        <taxon>Tichowtungiales</taxon>
        <taxon>Tichowtungiaceae</taxon>
        <taxon>Tichowtungia</taxon>
    </lineage>
</organism>
<keyword evidence="5 8" id="KW-0808">Transferase</keyword>
<dbReference type="InterPro" id="IPR004839">
    <property type="entry name" value="Aminotransferase_I/II_large"/>
</dbReference>
<evidence type="ECO:0000256" key="1">
    <source>
        <dbReference type="ARBA" id="ARBA00001933"/>
    </source>
</evidence>
<dbReference type="SUPFAM" id="SSF53383">
    <property type="entry name" value="PLP-dependent transferases"/>
    <property type="match status" value="1"/>
</dbReference>
<dbReference type="PANTHER" id="PTHR11879:SF22">
    <property type="entry name" value="ASPARTATE AMINOTRANSFERASE, MITOCHONDRIAL"/>
    <property type="match status" value="1"/>
</dbReference>
<dbReference type="GO" id="GO:0004069">
    <property type="term" value="F:L-aspartate:2-oxoglutarate aminotransferase activity"/>
    <property type="evidence" value="ECO:0007669"/>
    <property type="project" value="TreeGrafter"/>
</dbReference>
<accession>A0A6P1M5F0</accession>
<dbReference type="InterPro" id="IPR015424">
    <property type="entry name" value="PyrdxlP-dep_Trfase"/>
</dbReference>
<feature type="domain" description="Aminotransferase class I/classII large" evidence="7">
    <location>
        <begin position="27"/>
        <end position="386"/>
    </location>
</feature>
<protein>
    <submittedName>
        <fullName evidence="8">Aminotransferase class I/II-fold pyridoxal phosphate-dependent enzyme</fullName>
    </submittedName>
</protein>
<evidence type="ECO:0000256" key="6">
    <source>
        <dbReference type="ARBA" id="ARBA00022898"/>
    </source>
</evidence>
<evidence type="ECO:0000256" key="3">
    <source>
        <dbReference type="ARBA" id="ARBA00011738"/>
    </source>
</evidence>
<keyword evidence="4 8" id="KW-0032">Aminotransferase</keyword>
<reference evidence="8 9" key="1">
    <citation type="submission" date="2020-01" db="EMBL/GenBank/DDBJ databases">
        <title>Ponticoccus aerotolerans gen. nov., sp. nov., an anaerobic bacterium and proposal of Ponticoccusceae fam. nov., Ponticoccusles ord. nov. and Ponticoccuse classis nov. in the phylum Kiritimatiellaeota.</title>
        <authorList>
            <person name="Zhou L.Y."/>
            <person name="Du Z.J."/>
        </authorList>
    </citation>
    <scope>NUCLEOTIDE SEQUENCE [LARGE SCALE GENOMIC DNA]</scope>
    <source>
        <strain evidence="8 9">S-5007</strain>
    </source>
</reference>
<dbReference type="InterPro" id="IPR015422">
    <property type="entry name" value="PyrdxlP-dep_Trfase_small"/>
</dbReference>
<keyword evidence="9" id="KW-1185">Reference proteome</keyword>
<dbReference type="KEGG" id="taer:GT409_06330"/>
<dbReference type="Gene3D" id="3.40.640.10">
    <property type="entry name" value="Type I PLP-dependent aspartate aminotransferase-like (Major domain)"/>
    <property type="match status" value="1"/>
</dbReference>